<keyword evidence="3" id="KW-1185">Reference proteome</keyword>
<feature type="region of interest" description="Disordered" evidence="1">
    <location>
        <begin position="834"/>
        <end position="906"/>
    </location>
</feature>
<accession>A0ABM3GLN4</accession>
<name>A0ABM3GLN4_NEOLC</name>
<feature type="region of interest" description="Disordered" evidence="1">
    <location>
        <begin position="762"/>
        <end position="799"/>
    </location>
</feature>
<gene>
    <name evidence="4" type="primary">LOC107220591</name>
</gene>
<feature type="domain" description="Transthyretin/hydroxyisourate hydrolase" evidence="2">
    <location>
        <begin position="962"/>
        <end position="1065"/>
    </location>
</feature>
<dbReference type="RefSeq" id="XP_046601185.1">
    <property type="nucleotide sequence ID" value="XM_046745229.1"/>
</dbReference>
<proteinExistence type="predicted"/>
<evidence type="ECO:0000256" key="1">
    <source>
        <dbReference type="SAM" id="MobiDB-lite"/>
    </source>
</evidence>
<dbReference type="SUPFAM" id="SSF49472">
    <property type="entry name" value="Transthyretin (synonym: prealbumin)"/>
    <property type="match status" value="1"/>
</dbReference>
<feature type="compositionally biased region" description="Basic and acidic residues" evidence="1">
    <location>
        <begin position="837"/>
        <end position="869"/>
    </location>
</feature>
<dbReference type="InterPro" id="IPR036817">
    <property type="entry name" value="Transthyretin/HIU_hydrolase_sf"/>
</dbReference>
<evidence type="ECO:0000313" key="3">
    <source>
        <dbReference type="Proteomes" id="UP000829291"/>
    </source>
</evidence>
<dbReference type="Pfam" id="PF00576">
    <property type="entry name" value="Transthyretin"/>
    <property type="match status" value="1"/>
</dbReference>
<evidence type="ECO:0000259" key="2">
    <source>
        <dbReference type="Pfam" id="PF00576"/>
    </source>
</evidence>
<reference evidence="4" key="1">
    <citation type="submission" date="2025-08" db="UniProtKB">
        <authorList>
            <consortium name="RefSeq"/>
        </authorList>
    </citation>
    <scope>IDENTIFICATION</scope>
    <source>
        <tissue evidence="4">Thorax and Abdomen</tissue>
    </source>
</reference>
<feature type="compositionally biased region" description="Basic and acidic residues" evidence="1">
    <location>
        <begin position="368"/>
        <end position="379"/>
    </location>
</feature>
<evidence type="ECO:0000313" key="4">
    <source>
        <dbReference type="RefSeq" id="XP_046601185.1"/>
    </source>
</evidence>
<feature type="region of interest" description="Disordered" evidence="1">
    <location>
        <begin position="368"/>
        <end position="396"/>
    </location>
</feature>
<sequence length="1072" mass="124822">MSIMSNAALLNLQKEVDVIQNGDNLPESSHVVTAEFTGEYEPNDVSYCEEIIICDTSADNMDNENDQVSNEIECLDPLHIPTELEVPPMVTIEGNDPKTTRYVWGGHIYTREGDSTSFICCNRQVNQCKGRVVVRNGTADEVEPHKHSRIMSKIFAAEIAKKSMLMRAKSQLSVSLRTIYDDAYKRIFCFVYRTPALTSFYSYEAMMKLMMKARYGTYACHEPIHRVNFDIDWAKDWAEEVPGRKPKILCKMCQEYIFSPSSSKLIRHLHSKLHTTNAAKLTDVSKKQKRRLLDNSDSTDNDEILKRPKMADSPVFEKDLKVVVEPSQQKRKEDLKKADQKNLHNIAVRRQEFIDHLLFVKDPVEPLHQKRKEDSKSTDRQISQNKRRDDADGLSRYPIMKQQEFADHLAFAKDLVELPQQKRKEDPKNADQKILLKKHQDDADHLNNNEKLRKQEIVTHLMLPKEFVELPQQKREKSPKILEQKIIEKKRQNDAYNSINYKKLRRQDTVNHMAFAKDVLERPQEKREENFKNVDQKIIEKKRQNGAYPPINYDNLRRYDIVNHMAFAEKLVDPLQQKRVENPKNGDKKTVENMHEDDAERRINYEKFRTQEIVDRMKFAKDFVEQTQQKREQNPKNVDQKILENKHRNDADNLINYEKSGRQEIVVHPTFAKELVDLPQQKREENPKNLDEKILENKHRNDANDTINYKRLGRQEIVDHPTLAKELVDPPQQKHEENIKNENQKILQKKCQDDANRRINDEKLKRREIADHPTFAKEVVDPPQQKREENRKNEDPKILRKKCQEDAKCPNIYVKLRRQDIADYLAYKKKLTVQPQQERKGDPKKAKQEILEKEHRDEASGTKNDEKSKGSNITDCATSEKHLVEPPQQKNQEASKTTDKKISIESRMPQSISQIKIKTENSSEPTISAQVDPDQNISTESSTAQSIPQIKIKTENSSKPTLSVQVFEPSTGQPSSGLDVTLHMLGNGIWNFIDKKNTDRFGICSDFSYGENADVGFYKLNLDIYSYYTERGQKCLYPYIEIPFEVENANESFDFRIQLSPFAYNVCGNSKS</sequence>
<dbReference type="Proteomes" id="UP000829291">
    <property type="component" value="Chromosome 7"/>
</dbReference>
<dbReference type="PANTHER" id="PTHR10395">
    <property type="entry name" value="URICASE AND TRANSTHYRETIN-RELATED"/>
    <property type="match status" value="1"/>
</dbReference>
<protein>
    <submittedName>
        <fullName evidence="4">Glutamic acid-rich protein-like isoform X1</fullName>
    </submittedName>
</protein>
<feature type="region of interest" description="Disordered" evidence="1">
    <location>
        <begin position="919"/>
        <end position="946"/>
    </location>
</feature>
<organism evidence="3 4">
    <name type="scientific">Neodiprion lecontei</name>
    <name type="common">Redheaded pine sawfly</name>
    <dbReference type="NCBI Taxonomy" id="441921"/>
    <lineage>
        <taxon>Eukaryota</taxon>
        <taxon>Metazoa</taxon>
        <taxon>Ecdysozoa</taxon>
        <taxon>Arthropoda</taxon>
        <taxon>Hexapoda</taxon>
        <taxon>Insecta</taxon>
        <taxon>Pterygota</taxon>
        <taxon>Neoptera</taxon>
        <taxon>Endopterygota</taxon>
        <taxon>Hymenoptera</taxon>
        <taxon>Tenthredinoidea</taxon>
        <taxon>Diprionidae</taxon>
        <taxon>Diprioninae</taxon>
        <taxon>Neodiprion</taxon>
    </lineage>
</organism>
<dbReference type="InterPro" id="IPR023416">
    <property type="entry name" value="Transthyretin/HIU_hydrolase_d"/>
</dbReference>
<dbReference type="GeneID" id="107220591"/>
<feature type="region of interest" description="Disordered" evidence="1">
    <location>
        <begin position="286"/>
        <end position="310"/>
    </location>
</feature>
<dbReference type="Gene3D" id="2.60.40.180">
    <property type="entry name" value="Transthyretin/hydroxyisourate hydrolase domain"/>
    <property type="match status" value="1"/>
</dbReference>
<dbReference type="PANTHER" id="PTHR10395:SF7">
    <property type="entry name" value="5-HYDROXYISOURATE HYDROLASE"/>
    <property type="match status" value="1"/>
</dbReference>